<dbReference type="PROSITE" id="PS01234">
    <property type="entry name" value="GATB"/>
    <property type="match status" value="1"/>
</dbReference>
<dbReference type="KEGG" id="kga:ST1E_0113"/>
<dbReference type="GO" id="GO:0050566">
    <property type="term" value="F:asparaginyl-tRNA synthase (glutamine-hydrolyzing) activity"/>
    <property type="evidence" value="ECO:0007669"/>
    <property type="project" value="RHEA"/>
</dbReference>
<keyword evidence="13" id="KW-0808">Transferase</keyword>
<organism evidence="13 14">
    <name type="scientific">Candidatus Kinetoplastidibacterium galati TCC219</name>
    <dbReference type="NCBI Taxonomy" id="1208921"/>
    <lineage>
        <taxon>Bacteria</taxon>
        <taxon>Pseudomonadati</taxon>
        <taxon>Pseudomonadota</taxon>
        <taxon>Betaproteobacteria</taxon>
        <taxon>Candidatus Kinetoplastidibacterium</taxon>
    </lineage>
</organism>
<dbReference type="InterPro" id="IPR023168">
    <property type="entry name" value="GatB_Yqey_C_2"/>
</dbReference>
<protein>
    <recommendedName>
        <fullName evidence="3 11">Aspartyl/glutamyl-tRNA(Asn/Gln) amidotransferase subunit B</fullName>
        <shortName evidence="11">Asp/Glu-ADT subunit B</shortName>
        <ecNumber evidence="11">6.3.5.-</ecNumber>
    </recommendedName>
</protein>
<keyword evidence="6 11" id="KW-0067">ATP-binding</keyword>
<name>M1LA24_9PROT</name>
<dbReference type="FunFam" id="1.10.10.410:FF:000001">
    <property type="entry name" value="Aspartyl/glutamyl-tRNA(Asn/Gln) amidotransferase subunit B"/>
    <property type="match status" value="1"/>
</dbReference>
<comment type="catalytic activity">
    <reaction evidence="9 11">
        <text>L-aspartyl-tRNA(Asn) + L-glutamine + ATP + H2O = L-asparaginyl-tRNA(Asn) + L-glutamate + ADP + phosphate + 2 H(+)</text>
        <dbReference type="Rhea" id="RHEA:14513"/>
        <dbReference type="Rhea" id="RHEA-COMP:9674"/>
        <dbReference type="Rhea" id="RHEA-COMP:9677"/>
        <dbReference type="ChEBI" id="CHEBI:15377"/>
        <dbReference type="ChEBI" id="CHEBI:15378"/>
        <dbReference type="ChEBI" id="CHEBI:29985"/>
        <dbReference type="ChEBI" id="CHEBI:30616"/>
        <dbReference type="ChEBI" id="CHEBI:43474"/>
        <dbReference type="ChEBI" id="CHEBI:58359"/>
        <dbReference type="ChEBI" id="CHEBI:78515"/>
        <dbReference type="ChEBI" id="CHEBI:78516"/>
        <dbReference type="ChEBI" id="CHEBI:456216"/>
    </reaction>
</comment>
<keyword evidence="5 11" id="KW-0547">Nucleotide-binding</keyword>
<dbReference type="GO" id="GO:0070681">
    <property type="term" value="P:glutaminyl-tRNAGln biosynthesis via transamidation"/>
    <property type="evidence" value="ECO:0007669"/>
    <property type="project" value="TreeGrafter"/>
</dbReference>
<dbReference type="InterPro" id="IPR006075">
    <property type="entry name" value="Asn/Gln-tRNA_Trfase_suB/E_cat"/>
</dbReference>
<sequence>MKSGWEIVIGLETHVQLATSSKIFSSSSTLFGSKPNKQANEIDMALPGSMPSLNSKAVEYAIKFGLAVGATISKNSVFERKHYFYPDLPKGYQISQFRNPIIKNGSISFCIDGEEKEVKLIQAHLEEDAGKSLHKNYNSGIDLNRAGVPLLEIVTEPIMRSAKEAYMYAKTLHNLVVWLGICDGNLQEGSFRCDANVSVRRSGSTTLGTRTEIKNLNSFRFLEKAIIFESNRQTQLIEDGGYVIQETRLYDSENDETRSMRTKESATDYRYFPDPDLQILNISNEYIEKLKNMPELPSNKRKRFESNYYISREESLQMTINIQTSEYFESVVKLIPKNSGKIAANFISQELSTLMNRDNKKISDIKITSNILALLINRVIDGSISNKNAKYVLSIMWEKDQYDIDRIIKEEGLDQIKDVSIIIEMIDSVISDNKHVVMEYLSGKEKAFNSLVGKVMKTSNGRINPSNINTILNERIEIFKKLDSYNTKSC</sequence>
<dbReference type="NCBIfam" id="NF004014">
    <property type="entry name" value="PRK05477.1-4"/>
    <property type="match status" value="1"/>
</dbReference>
<dbReference type="HAMAP" id="MF_00121">
    <property type="entry name" value="GatB"/>
    <property type="match status" value="1"/>
</dbReference>
<comment type="function">
    <text evidence="8 11">Allows the formation of correctly charged Asn-tRNA(Asn) or Gln-tRNA(Gln) through the transamidation of misacylated Asp-tRNA(Asn) or Glu-tRNA(Gln) in organisms which lack either or both of asparaginyl-tRNA or glutaminyl-tRNA synthetases. The reaction takes place in the presence of glutamine and ATP through an activated phospho-Asp-tRNA(Asn) or phospho-Glu-tRNA(Gln).</text>
</comment>
<dbReference type="InterPro" id="IPR004413">
    <property type="entry name" value="GatB"/>
</dbReference>
<evidence type="ECO:0000256" key="10">
    <source>
        <dbReference type="ARBA" id="ARBA00047913"/>
    </source>
</evidence>
<dbReference type="HOGENOM" id="CLU_019240_0_0_4"/>
<dbReference type="InterPro" id="IPR017959">
    <property type="entry name" value="Asn/Gln-tRNA_amidoTrfase_suB/E"/>
</dbReference>
<dbReference type="OrthoDB" id="9804078at2"/>
<keyword evidence="14" id="KW-1185">Reference proteome</keyword>
<dbReference type="InterPro" id="IPR014746">
    <property type="entry name" value="Gln_synth/guanido_kin_cat_dom"/>
</dbReference>
<dbReference type="InterPro" id="IPR042114">
    <property type="entry name" value="GatB_C_1"/>
</dbReference>
<dbReference type="EMBL" id="CP003806">
    <property type="protein sequence ID" value="AGF49368.1"/>
    <property type="molecule type" value="Genomic_DNA"/>
</dbReference>
<evidence type="ECO:0000256" key="4">
    <source>
        <dbReference type="ARBA" id="ARBA00022598"/>
    </source>
</evidence>
<dbReference type="AlphaFoldDB" id="M1LA24"/>
<dbReference type="Pfam" id="PF02637">
    <property type="entry name" value="GatB_Yqey"/>
    <property type="match status" value="1"/>
</dbReference>
<comment type="catalytic activity">
    <reaction evidence="10 11">
        <text>L-glutamyl-tRNA(Gln) + L-glutamine + ATP + H2O = L-glutaminyl-tRNA(Gln) + L-glutamate + ADP + phosphate + H(+)</text>
        <dbReference type="Rhea" id="RHEA:17521"/>
        <dbReference type="Rhea" id="RHEA-COMP:9681"/>
        <dbReference type="Rhea" id="RHEA-COMP:9684"/>
        <dbReference type="ChEBI" id="CHEBI:15377"/>
        <dbReference type="ChEBI" id="CHEBI:15378"/>
        <dbReference type="ChEBI" id="CHEBI:29985"/>
        <dbReference type="ChEBI" id="CHEBI:30616"/>
        <dbReference type="ChEBI" id="CHEBI:43474"/>
        <dbReference type="ChEBI" id="CHEBI:58359"/>
        <dbReference type="ChEBI" id="CHEBI:78520"/>
        <dbReference type="ChEBI" id="CHEBI:78521"/>
        <dbReference type="ChEBI" id="CHEBI:456216"/>
    </reaction>
</comment>
<evidence type="ECO:0000256" key="6">
    <source>
        <dbReference type="ARBA" id="ARBA00022840"/>
    </source>
</evidence>
<comment type="subunit">
    <text evidence="2 11">Heterotrimer of A, B and C subunits.</text>
</comment>
<dbReference type="Proteomes" id="UP000011658">
    <property type="component" value="Chromosome"/>
</dbReference>
<dbReference type="EC" id="6.3.5.-" evidence="11"/>
<evidence type="ECO:0000256" key="5">
    <source>
        <dbReference type="ARBA" id="ARBA00022741"/>
    </source>
</evidence>
<evidence type="ECO:0000256" key="9">
    <source>
        <dbReference type="ARBA" id="ARBA00047380"/>
    </source>
</evidence>
<dbReference type="PANTHER" id="PTHR11659:SF0">
    <property type="entry name" value="GLUTAMYL-TRNA(GLN) AMIDOTRANSFERASE SUBUNIT B, MITOCHONDRIAL"/>
    <property type="match status" value="1"/>
</dbReference>
<dbReference type="GO" id="GO:0016740">
    <property type="term" value="F:transferase activity"/>
    <property type="evidence" value="ECO:0007669"/>
    <property type="project" value="UniProtKB-KW"/>
</dbReference>
<evidence type="ECO:0000256" key="8">
    <source>
        <dbReference type="ARBA" id="ARBA00024799"/>
    </source>
</evidence>
<dbReference type="NCBIfam" id="TIGR00133">
    <property type="entry name" value="gatB"/>
    <property type="match status" value="1"/>
</dbReference>
<evidence type="ECO:0000259" key="12">
    <source>
        <dbReference type="SMART" id="SM00845"/>
    </source>
</evidence>
<accession>M1LA24</accession>
<keyword evidence="7 11" id="KW-0648">Protein biosynthesis</keyword>
<evidence type="ECO:0000313" key="13">
    <source>
        <dbReference type="EMBL" id="AGF49368.1"/>
    </source>
</evidence>
<dbReference type="InterPro" id="IPR003789">
    <property type="entry name" value="Asn/Gln_tRNA_amidoTrase-B-like"/>
</dbReference>
<dbReference type="STRING" id="1208921.ST1E_0113"/>
<feature type="domain" description="Asn/Gln amidotransferase" evidence="12">
    <location>
        <begin position="326"/>
        <end position="476"/>
    </location>
</feature>
<keyword evidence="4 11" id="KW-0436">Ligase</keyword>
<evidence type="ECO:0000313" key="14">
    <source>
        <dbReference type="Proteomes" id="UP000011658"/>
    </source>
</evidence>
<dbReference type="GO" id="GO:0050567">
    <property type="term" value="F:glutaminyl-tRNA synthase (glutamine-hydrolyzing) activity"/>
    <property type="evidence" value="ECO:0007669"/>
    <property type="project" value="UniProtKB-UniRule"/>
</dbReference>
<dbReference type="RefSeq" id="WP_015389852.1">
    <property type="nucleotide sequence ID" value="NC_020284.1"/>
</dbReference>
<dbReference type="eggNOG" id="COG0064">
    <property type="taxonomic scope" value="Bacteria"/>
</dbReference>
<dbReference type="Gene3D" id="1.10.150.380">
    <property type="entry name" value="GatB domain, N-terminal subdomain"/>
    <property type="match status" value="1"/>
</dbReference>
<dbReference type="SMART" id="SM00845">
    <property type="entry name" value="GatB_Yqey"/>
    <property type="match status" value="1"/>
</dbReference>
<dbReference type="InterPro" id="IPR018027">
    <property type="entry name" value="Asn/Gln_amidotransferase"/>
</dbReference>
<evidence type="ECO:0000256" key="2">
    <source>
        <dbReference type="ARBA" id="ARBA00011123"/>
    </source>
</evidence>
<evidence type="ECO:0000256" key="7">
    <source>
        <dbReference type="ARBA" id="ARBA00022917"/>
    </source>
</evidence>
<gene>
    <name evidence="11" type="primary">gatB</name>
    <name evidence="13" type="ORF">ST1E_0113</name>
</gene>
<dbReference type="Gene3D" id="1.10.10.410">
    <property type="match status" value="1"/>
</dbReference>
<dbReference type="SUPFAM" id="SSF55931">
    <property type="entry name" value="Glutamine synthetase/guanido kinase"/>
    <property type="match status" value="1"/>
</dbReference>
<evidence type="ECO:0000256" key="3">
    <source>
        <dbReference type="ARBA" id="ARBA00016923"/>
    </source>
</evidence>
<comment type="similarity">
    <text evidence="1 11">Belongs to the GatB/GatE family. GatB subfamily.</text>
</comment>
<proteinExistence type="inferred from homology"/>
<dbReference type="SUPFAM" id="SSF89095">
    <property type="entry name" value="GatB/YqeY motif"/>
    <property type="match status" value="1"/>
</dbReference>
<dbReference type="PANTHER" id="PTHR11659">
    <property type="entry name" value="GLUTAMYL-TRNA GLN AMIDOTRANSFERASE SUBUNIT B MITOCHONDRIAL AND PROKARYOTIC PET112-RELATED"/>
    <property type="match status" value="1"/>
</dbReference>
<dbReference type="NCBIfam" id="NF004012">
    <property type="entry name" value="PRK05477.1-2"/>
    <property type="match status" value="1"/>
</dbReference>
<reference evidence="13 14" key="1">
    <citation type="journal article" date="2013" name="Genome Biol. Evol.">
        <title>Genome evolution and phylogenomic analysis of candidatus kinetoplastibacterium, the betaproteobacterial endosymbionts of strigomonas and angomonas.</title>
        <authorList>
            <person name="Alves J.M."/>
            <person name="Serrano M.G."/>
            <person name="Maia da Silva F."/>
            <person name="Voegtly L.J."/>
            <person name="Matveyev A.V."/>
            <person name="Teixeira M.M."/>
            <person name="Camargo E.P."/>
            <person name="Buck G.A."/>
        </authorList>
    </citation>
    <scope>NUCLEOTIDE SEQUENCE [LARGE SCALE GENOMIC DNA]</scope>
    <source>
        <strain evidence="13 14">TCC219</strain>
    </source>
</reference>
<dbReference type="GO" id="GO:0005524">
    <property type="term" value="F:ATP binding"/>
    <property type="evidence" value="ECO:0007669"/>
    <property type="project" value="UniProtKB-KW"/>
</dbReference>
<dbReference type="InterPro" id="IPR017958">
    <property type="entry name" value="Gln-tRNA_amidoTrfase_suB_CS"/>
</dbReference>
<evidence type="ECO:0000256" key="1">
    <source>
        <dbReference type="ARBA" id="ARBA00005306"/>
    </source>
</evidence>
<dbReference type="PATRIC" id="fig|1208921.3.peg.659"/>
<dbReference type="GO" id="GO:0006412">
    <property type="term" value="P:translation"/>
    <property type="evidence" value="ECO:0007669"/>
    <property type="project" value="UniProtKB-UniRule"/>
</dbReference>
<dbReference type="Pfam" id="PF02934">
    <property type="entry name" value="GatB_N"/>
    <property type="match status" value="1"/>
</dbReference>
<evidence type="ECO:0000256" key="11">
    <source>
        <dbReference type="HAMAP-Rule" id="MF_00121"/>
    </source>
</evidence>